<evidence type="ECO:0000256" key="3">
    <source>
        <dbReference type="SAM" id="MobiDB-lite"/>
    </source>
</evidence>
<dbReference type="PANTHER" id="PTHR23002">
    <property type="entry name" value="ZINC FINGER CCHC DOMAIN CONTAINING PROTEIN"/>
    <property type="match status" value="1"/>
</dbReference>
<keyword evidence="1" id="KW-0862">Zinc</keyword>
<feature type="domain" description="CCHC-type" evidence="4">
    <location>
        <begin position="493"/>
        <end position="506"/>
    </location>
</feature>
<protein>
    <recommendedName>
        <fullName evidence="4">CCHC-type domain-containing protein</fullName>
    </recommendedName>
</protein>
<keyword evidence="1" id="KW-0479">Metal-binding</keyword>
<feature type="compositionally biased region" description="Acidic residues" evidence="3">
    <location>
        <begin position="564"/>
        <end position="576"/>
    </location>
</feature>
<evidence type="ECO:0000313" key="5">
    <source>
        <dbReference type="EMBL" id="KAF3545254.1"/>
    </source>
</evidence>
<feature type="compositionally biased region" description="Low complexity" evidence="3">
    <location>
        <begin position="548"/>
        <end position="560"/>
    </location>
</feature>
<dbReference type="PROSITE" id="PS50158">
    <property type="entry name" value="ZF_CCHC"/>
    <property type="match status" value="2"/>
</dbReference>
<evidence type="ECO:0000256" key="2">
    <source>
        <dbReference type="SAM" id="Coils"/>
    </source>
</evidence>
<gene>
    <name evidence="5" type="ORF">DY000_02009836</name>
</gene>
<dbReference type="SMART" id="SM00343">
    <property type="entry name" value="ZnF_C2HC"/>
    <property type="match status" value="5"/>
</dbReference>
<dbReference type="Gene3D" id="4.10.60.10">
    <property type="entry name" value="Zinc finger, CCHC-type"/>
    <property type="match status" value="2"/>
</dbReference>
<keyword evidence="2" id="KW-0175">Coiled coil</keyword>
<dbReference type="InterPro" id="IPR051714">
    <property type="entry name" value="Znf_CCHC_NABP"/>
</dbReference>
<dbReference type="SUPFAM" id="SSF57756">
    <property type="entry name" value="Retrovirus zinc finger-like domains"/>
    <property type="match status" value="2"/>
</dbReference>
<evidence type="ECO:0000259" key="4">
    <source>
        <dbReference type="PROSITE" id="PS50158"/>
    </source>
</evidence>
<comment type="caution">
    <text evidence="5">The sequence shown here is derived from an EMBL/GenBank/DDBJ whole genome shotgun (WGS) entry which is preliminary data.</text>
</comment>
<organism evidence="5 6">
    <name type="scientific">Brassica cretica</name>
    <name type="common">Mustard</name>
    <dbReference type="NCBI Taxonomy" id="69181"/>
    <lineage>
        <taxon>Eukaryota</taxon>
        <taxon>Viridiplantae</taxon>
        <taxon>Streptophyta</taxon>
        <taxon>Embryophyta</taxon>
        <taxon>Tracheophyta</taxon>
        <taxon>Spermatophyta</taxon>
        <taxon>Magnoliopsida</taxon>
        <taxon>eudicotyledons</taxon>
        <taxon>Gunneridae</taxon>
        <taxon>Pentapetalae</taxon>
        <taxon>rosids</taxon>
        <taxon>malvids</taxon>
        <taxon>Brassicales</taxon>
        <taxon>Brassicaceae</taxon>
        <taxon>Brassiceae</taxon>
        <taxon>Brassica</taxon>
    </lineage>
</organism>
<dbReference type="EMBL" id="QGKV02000832">
    <property type="protein sequence ID" value="KAF3545254.1"/>
    <property type="molecule type" value="Genomic_DNA"/>
</dbReference>
<dbReference type="InterPro" id="IPR001878">
    <property type="entry name" value="Znf_CCHC"/>
</dbReference>
<proteinExistence type="predicted"/>
<dbReference type="InterPro" id="IPR036875">
    <property type="entry name" value="Znf_CCHC_sf"/>
</dbReference>
<feature type="region of interest" description="Disordered" evidence="3">
    <location>
        <begin position="722"/>
        <end position="742"/>
    </location>
</feature>
<dbReference type="Proteomes" id="UP000266723">
    <property type="component" value="Unassembled WGS sequence"/>
</dbReference>
<keyword evidence="1" id="KW-0863">Zinc-finger</keyword>
<feature type="coiled-coil region" evidence="2">
    <location>
        <begin position="270"/>
        <end position="318"/>
    </location>
</feature>
<sequence length="819" mass="89766">MLSRNFASYMKQREDKIKNGRRSDLGRSSSKVQCYECNGFGHVRKECANLLKQKKRDDKNDTDDDSDDGEKLKNFVAFTTFYKDKKLVKKLKRSLPSKFESKISFVEEAHNLDEMAFDEFVGILQAFELSKSYEKEEKKKEDPYGIALKGSTSEDPLAMLSRNFASYMKQREDKIKNGRRSDLGRSSSKVQCYECNGFEHVRKECANLLKQKKRDDKNDTDDDSDDGEKLKNFVAFTTFVPGSKTESATGSGVGSASASVSGSSCGGDVMLKLVETNSDLAKKKAKLEAQVAEALKYASEKEEEARQAVAQLAETQKGLRMLSNGTDQLDQLLTAKTKDVATSATKPEVKMSAGNAANGKTTVKPATDVKNVTATRTATTTATATATATTPERVSGLKSGSQQRFRPVCHHCGVVGHIWPRCFKLLREKNQMEQAYGEKKKEDPYEIALKGSTTANSLAMLSRNFASYMKQREDEIKNGRRSDLGRSLSKVQCYECNGFGHVRKECANLLKQKKRDDKNDTDDDSDDGEKLKNFVAFTTFVHGSKTESATGSASASVSGSSCGGDDDAGSEDDDGGSFDLAGNYEKLYEHWLKLVETNSDLAKEKAKLEAQVAEALKYASEKEEEARQTVSQLAETQKGLRMLNNGTDQLDQLLSIGQSDRCGLGYQGECSKAEGVFVSAGKTKDVATSATKAEGKMSAGNAANGKTAVKPATDVKNVTATRTATETATATTPERVSGLNSGSQQRFRPICHHCGVVGHIRPRCFKLLREKNEWSNLMSVQGANHGGFGLMNTWSRRFDHYGDGGMGFPPYIGGYGSSY</sequence>
<feature type="compositionally biased region" description="Low complexity" evidence="3">
    <location>
        <begin position="722"/>
        <end position="732"/>
    </location>
</feature>
<reference evidence="5 6" key="1">
    <citation type="journal article" date="2020" name="BMC Genomics">
        <title>Intraspecific diversification of the crop wild relative Brassica cretica Lam. using demographic model selection.</title>
        <authorList>
            <person name="Kioukis A."/>
            <person name="Michalopoulou V.A."/>
            <person name="Briers L."/>
            <person name="Pirintsos S."/>
            <person name="Studholme D.J."/>
            <person name="Pavlidis P."/>
            <person name="Sarris P.F."/>
        </authorList>
    </citation>
    <scope>NUCLEOTIDE SEQUENCE [LARGE SCALE GENOMIC DNA]</scope>
    <source>
        <strain evidence="6">cv. PFS-1207/04</strain>
    </source>
</reference>
<evidence type="ECO:0000313" key="6">
    <source>
        <dbReference type="Proteomes" id="UP000266723"/>
    </source>
</evidence>
<feature type="coiled-coil region" evidence="2">
    <location>
        <begin position="598"/>
        <end position="625"/>
    </location>
</feature>
<feature type="region of interest" description="Disordered" evidence="3">
    <location>
        <begin position="548"/>
        <end position="576"/>
    </location>
</feature>
<accession>A0ABQ7C0A9</accession>
<feature type="domain" description="CCHC-type" evidence="4">
    <location>
        <begin position="34"/>
        <end position="47"/>
    </location>
</feature>
<keyword evidence="6" id="KW-1185">Reference proteome</keyword>
<evidence type="ECO:0000256" key="1">
    <source>
        <dbReference type="PROSITE-ProRule" id="PRU00047"/>
    </source>
</evidence>
<name>A0ABQ7C0A9_BRACR</name>